<dbReference type="EMBL" id="CP003537">
    <property type="protein sequence ID" value="AGH95693.1"/>
    <property type="molecule type" value="Genomic_DNA"/>
</dbReference>
<dbReference type="RefSeq" id="WP_015470183.1">
    <property type="nucleotide sequence ID" value="NC_020813.1"/>
</dbReference>
<evidence type="ECO:0000256" key="9">
    <source>
        <dbReference type="PIRSR" id="PIRSR500134-1"/>
    </source>
</evidence>
<dbReference type="STRING" id="1184267.A11Q_1477"/>
<comment type="pathway">
    <text evidence="1">Nucleotide-sugar biosynthesis; UDP-alpha-D-glucuronate biosynthesis; UDP-alpha-D-glucuronate from UDP-alpha-D-glucose: step 1/1.</text>
</comment>
<dbReference type="Pfam" id="PF03720">
    <property type="entry name" value="UDPG_MGDP_dh_C"/>
    <property type="match status" value="1"/>
</dbReference>
<feature type="binding site" evidence="10">
    <location>
        <position position="253"/>
    </location>
    <ligand>
        <name>substrate</name>
    </ligand>
</feature>
<feature type="active site" description="Nucleophile" evidence="9">
    <location>
        <position position="256"/>
    </location>
</feature>
<evidence type="ECO:0000256" key="10">
    <source>
        <dbReference type="PIRSR" id="PIRSR500134-2"/>
    </source>
</evidence>
<dbReference type="InterPro" id="IPR017476">
    <property type="entry name" value="UDP-Glc/GDP-Man"/>
</dbReference>
<gene>
    <name evidence="13" type="ORF">A11Q_1477</name>
</gene>
<feature type="binding site" evidence="11">
    <location>
        <position position="121"/>
    </location>
    <ligand>
        <name>NAD(+)</name>
        <dbReference type="ChEBI" id="CHEBI:57540"/>
    </ligand>
</feature>
<dbReference type="InterPro" id="IPR001732">
    <property type="entry name" value="UDP-Glc/GDP-Man_DH_N"/>
</dbReference>
<sequence length="431" mass="48310">MNLCIIGCGRIGLTTALCFAKQGVSVKCHDTDSNIIDRLKSGQNTFFEPEITPLLQDLTHTQKITFELDLIKCLTQYNILMVCVGTPNTLNRSADLSSFEKLIASINNHSSSPKTIIIRSTVPPGTQSRLTQKYPKHRFISSPEFLREGSAIHDCLNPDRIIVGSNDHEDLNLFKELYTGFKLQSEQFLFMDPTSAEMSKYASNIFLAARVSLMNEFSRICAKNSADIKQVQRSLAADHRIGDKFLNAGLGYGGSCFPKDLEAFVHYARELHEDTVITSAVHHTNQLQIQNFAEKIVQSLSSYNKAQPIAIWGLSFKPNTDDLREAPALKVADILLQKGHKLKLYDPKANGNLVKHYQHDSQVIVCATAEEAVKDCSGLVICTEWSEFLNADLQHIKSLMKYPIIFDGRNIYSPEKMKSLGFKYYAVGRHS</sequence>
<evidence type="ECO:0000256" key="3">
    <source>
        <dbReference type="ARBA" id="ARBA00012954"/>
    </source>
</evidence>
<evidence type="ECO:0000256" key="5">
    <source>
        <dbReference type="ARBA" id="ARBA00023002"/>
    </source>
</evidence>
<dbReference type="GO" id="GO:0051287">
    <property type="term" value="F:NAD binding"/>
    <property type="evidence" value="ECO:0007669"/>
    <property type="project" value="InterPro"/>
</dbReference>
<dbReference type="SUPFAM" id="SSF51735">
    <property type="entry name" value="NAD(P)-binding Rossmann-fold domains"/>
    <property type="match status" value="1"/>
</dbReference>
<dbReference type="AlphaFoldDB" id="M4V8Z5"/>
<organism evidence="13 14">
    <name type="scientific">Pseudobdellovibrio exovorus JSS</name>
    <dbReference type="NCBI Taxonomy" id="1184267"/>
    <lineage>
        <taxon>Bacteria</taxon>
        <taxon>Pseudomonadati</taxon>
        <taxon>Bdellovibrionota</taxon>
        <taxon>Bdellovibrionia</taxon>
        <taxon>Bdellovibrionales</taxon>
        <taxon>Pseudobdellovibrionaceae</taxon>
        <taxon>Pseudobdellovibrio</taxon>
    </lineage>
</organism>
<evidence type="ECO:0000313" key="13">
    <source>
        <dbReference type="EMBL" id="AGH95693.1"/>
    </source>
</evidence>
<feature type="binding site" evidence="10">
    <location>
        <position position="317"/>
    </location>
    <ligand>
        <name>substrate</name>
    </ligand>
</feature>
<dbReference type="KEGG" id="bex:A11Q_1477"/>
<dbReference type="NCBIfam" id="TIGR03026">
    <property type="entry name" value="NDP-sugDHase"/>
    <property type="match status" value="1"/>
</dbReference>
<dbReference type="eggNOG" id="COG1004">
    <property type="taxonomic scope" value="Bacteria"/>
</dbReference>
<dbReference type="PATRIC" id="fig|1184267.3.peg.1494"/>
<protein>
    <recommendedName>
        <fullName evidence="4 8">UDP-glucose 6-dehydrogenase</fullName>
        <ecNumber evidence="3 8">1.1.1.22</ecNumber>
    </recommendedName>
</protein>
<dbReference type="GO" id="GO:0003979">
    <property type="term" value="F:UDP-glucose 6-dehydrogenase activity"/>
    <property type="evidence" value="ECO:0007669"/>
    <property type="project" value="UniProtKB-EC"/>
</dbReference>
<dbReference type="Proteomes" id="UP000012040">
    <property type="component" value="Chromosome"/>
</dbReference>
<dbReference type="Pfam" id="PF00984">
    <property type="entry name" value="UDPG_MGDP_dh"/>
    <property type="match status" value="1"/>
</dbReference>
<evidence type="ECO:0000256" key="11">
    <source>
        <dbReference type="PIRSR" id="PIRSR500134-3"/>
    </source>
</evidence>
<dbReference type="InterPro" id="IPR028357">
    <property type="entry name" value="UDPglc_DH_bac"/>
</dbReference>
<dbReference type="PIRSF" id="PIRSF500134">
    <property type="entry name" value="UDPglc_DH_bac"/>
    <property type="match status" value="1"/>
</dbReference>
<dbReference type="InterPro" id="IPR014027">
    <property type="entry name" value="UDP-Glc/GDP-Man_DH_C"/>
</dbReference>
<feature type="domain" description="UDP-glucose/GDP-mannose dehydrogenase C-terminal" evidence="12">
    <location>
        <begin position="310"/>
        <end position="414"/>
    </location>
</feature>
<dbReference type="PIRSF" id="PIRSF000124">
    <property type="entry name" value="UDPglc_GDPman_dh"/>
    <property type="match status" value="1"/>
</dbReference>
<keyword evidence="5 8" id="KW-0560">Oxidoreductase</keyword>
<dbReference type="PANTHER" id="PTHR43750:SF3">
    <property type="entry name" value="UDP-GLUCOSE 6-DEHYDROGENASE TUAD"/>
    <property type="match status" value="1"/>
</dbReference>
<evidence type="ECO:0000313" key="14">
    <source>
        <dbReference type="Proteomes" id="UP000012040"/>
    </source>
</evidence>
<feature type="binding site" evidence="11">
    <location>
        <position position="148"/>
    </location>
    <ligand>
        <name>NAD(+)</name>
        <dbReference type="ChEBI" id="CHEBI:57540"/>
    </ligand>
</feature>
<feature type="binding site" evidence="10">
    <location>
        <begin position="245"/>
        <end position="249"/>
    </location>
    <ligand>
        <name>substrate</name>
    </ligand>
</feature>
<dbReference type="HOGENOM" id="CLU_023810_1_2_7"/>
<dbReference type="Gene3D" id="3.40.50.720">
    <property type="entry name" value="NAD(P)-binding Rossmann-like Domain"/>
    <property type="match status" value="2"/>
</dbReference>
<feature type="binding site" evidence="10">
    <location>
        <begin position="145"/>
        <end position="148"/>
    </location>
    <ligand>
        <name>substrate</name>
    </ligand>
</feature>
<evidence type="ECO:0000256" key="7">
    <source>
        <dbReference type="ARBA" id="ARBA00047473"/>
    </source>
</evidence>
<dbReference type="SUPFAM" id="SSF52413">
    <property type="entry name" value="UDP-glucose/GDP-mannose dehydrogenase C-terminal domain"/>
    <property type="match status" value="1"/>
</dbReference>
<dbReference type="PANTHER" id="PTHR43750">
    <property type="entry name" value="UDP-GLUCOSE 6-DEHYDROGENASE TUAD"/>
    <property type="match status" value="1"/>
</dbReference>
<proteinExistence type="inferred from homology"/>
<dbReference type="InterPro" id="IPR036220">
    <property type="entry name" value="UDP-Glc/GDP-Man_DH_C_sf"/>
</dbReference>
<dbReference type="SUPFAM" id="SSF48179">
    <property type="entry name" value="6-phosphogluconate dehydrogenase C-terminal domain-like"/>
    <property type="match status" value="1"/>
</dbReference>
<dbReference type="InterPro" id="IPR014026">
    <property type="entry name" value="UDP-Glc/GDP-Man_DH_dimer"/>
</dbReference>
<evidence type="ECO:0000256" key="2">
    <source>
        <dbReference type="ARBA" id="ARBA00006601"/>
    </source>
</evidence>
<comment type="catalytic activity">
    <reaction evidence="7 8">
        <text>UDP-alpha-D-glucose + 2 NAD(+) + H2O = UDP-alpha-D-glucuronate + 2 NADH + 3 H(+)</text>
        <dbReference type="Rhea" id="RHEA:23596"/>
        <dbReference type="ChEBI" id="CHEBI:15377"/>
        <dbReference type="ChEBI" id="CHEBI:15378"/>
        <dbReference type="ChEBI" id="CHEBI:57540"/>
        <dbReference type="ChEBI" id="CHEBI:57945"/>
        <dbReference type="ChEBI" id="CHEBI:58052"/>
        <dbReference type="ChEBI" id="CHEBI:58885"/>
        <dbReference type="EC" id="1.1.1.22"/>
    </reaction>
</comment>
<keyword evidence="6 8" id="KW-0520">NAD</keyword>
<feature type="binding site" evidence="11">
    <location>
        <position position="324"/>
    </location>
    <ligand>
        <name>NAD(+)</name>
        <dbReference type="ChEBI" id="CHEBI:57540"/>
    </ligand>
</feature>
<dbReference type="GO" id="GO:0000271">
    <property type="term" value="P:polysaccharide biosynthetic process"/>
    <property type="evidence" value="ECO:0007669"/>
    <property type="project" value="InterPro"/>
</dbReference>
<dbReference type="UniPathway" id="UPA00038">
    <property type="reaction ID" value="UER00491"/>
</dbReference>
<keyword evidence="14" id="KW-1185">Reference proteome</keyword>
<accession>M4V8Z5</accession>
<reference evidence="13 14" key="1">
    <citation type="journal article" date="2013" name="ISME J.">
        <title>By their genes ye shall know them: genomic signatures of predatory bacteria.</title>
        <authorList>
            <person name="Pasternak Z."/>
            <person name="Pietrokovski S."/>
            <person name="Rotem O."/>
            <person name="Gophna U."/>
            <person name="Lurie-Weinberger M.N."/>
            <person name="Jurkevitch E."/>
        </authorList>
    </citation>
    <scope>NUCLEOTIDE SEQUENCE [LARGE SCALE GENOMIC DNA]</scope>
    <source>
        <strain evidence="13 14">JSS</strain>
    </source>
</reference>
<feature type="binding site" evidence="11">
    <location>
        <position position="30"/>
    </location>
    <ligand>
        <name>NAD(+)</name>
        <dbReference type="ChEBI" id="CHEBI:57540"/>
    </ligand>
</feature>
<evidence type="ECO:0000256" key="6">
    <source>
        <dbReference type="ARBA" id="ARBA00023027"/>
    </source>
</evidence>
<dbReference type="InterPro" id="IPR008927">
    <property type="entry name" value="6-PGluconate_DH-like_C_sf"/>
</dbReference>
<evidence type="ECO:0000256" key="1">
    <source>
        <dbReference type="ARBA" id="ARBA00004701"/>
    </source>
</evidence>
<comment type="similarity">
    <text evidence="2 8">Belongs to the UDP-glucose/GDP-mannose dehydrogenase family.</text>
</comment>
<dbReference type="Gene3D" id="1.20.5.100">
    <property type="entry name" value="Cytochrome c1, transmembrane anchor, C-terminal"/>
    <property type="match status" value="1"/>
</dbReference>
<dbReference type="GO" id="GO:0006065">
    <property type="term" value="P:UDP-glucuronate biosynthetic process"/>
    <property type="evidence" value="ECO:0007669"/>
    <property type="project" value="UniProtKB-UniPathway"/>
</dbReference>
<dbReference type="EC" id="1.1.1.22" evidence="3 8"/>
<dbReference type="OrthoDB" id="5292289at2"/>
<feature type="binding site" evidence="11">
    <location>
        <position position="86"/>
    </location>
    <ligand>
        <name>NAD(+)</name>
        <dbReference type="ChEBI" id="CHEBI:57540"/>
    </ligand>
</feature>
<evidence type="ECO:0000256" key="8">
    <source>
        <dbReference type="PIRNR" id="PIRNR000124"/>
    </source>
</evidence>
<evidence type="ECO:0000256" key="4">
    <source>
        <dbReference type="ARBA" id="ARBA00015132"/>
    </source>
</evidence>
<feature type="binding site" evidence="10">
    <location>
        <position position="200"/>
    </location>
    <ligand>
        <name>substrate</name>
    </ligand>
</feature>
<dbReference type="InterPro" id="IPR036291">
    <property type="entry name" value="NAD(P)-bd_dom_sf"/>
</dbReference>
<dbReference type="Pfam" id="PF03721">
    <property type="entry name" value="UDPG_MGDP_dh_N"/>
    <property type="match status" value="1"/>
</dbReference>
<feature type="binding site" evidence="11">
    <location>
        <position position="259"/>
    </location>
    <ligand>
        <name>NAD(+)</name>
        <dbReference type="ChEBI" id="CHEBI:57540"/>
    </ligand>
</feature>
<dbReference type="SMART" id="SM00984">
    <property type="entry name" value="UDPG_MGDP_dh_C"/>
    <property type="match status" value="1"/>
</dbReference>
<evidence type="ECO:0000259" key="12">
    <source>
        <dbReference type="SMART" id="SM00984"/>
    </source>
</evidence>
<name>M4V8Z5_9BACT</name>